<dbReference type="InterPro" id="IPR020843">
    <property type="entry name" value="ER"/>
</dbReference>
<keyword evidence="2" id="KW-0444">Lipid biosynthesis</keyword>
<dbReference type="Pfam" id="PF08240">
    <property type="entry name" value="ADH_N"/>
    <property type="match status" value="1"/>
</dbReference>
<dbReference type="STRING" id="1249481.D641_0107320"/>
<comment type="catalytic activity">
    <reaction evidence="10">
        <text>a 2,3-saturated acyl-[ACP] + NADP(+) = a (2E)-enoyl-[ACP] + NADPH + H(+)</text>
        <dbReference type="Rhea" id="RHEA:22564"/>
        <dbReference type="Rhea" id="RHEA-COMP:9925"/>
        <dbReference type="Rhea" id="RHEA-COMP:9926"/>
        <dbReference type="ChEBI" id="CHEBI:15378"/>
        <dbReference type="ChEBI" id="CHEBI:57783"/>
        <dbReference type="ChEBI" id="CHEBI:58349"/>
        <dbReference type="ChEBI" id="CHEBI:78784"/>
        <dbReference type="ChEBI" id="CHEBI:78785"/>
        <dbReference type="EC" id="1.3.1.104"/>
    </reaction>
</comment>
<dbReference type="InterPro" id="IPR013149">
    <property type="entry name" value="ADH-like_C"/>
</dbReference>
<dbReference type="Proteomes" id="UP000019754">
    <property type="component" value="Unassembled WGS sequence"/>
</dbReference>
<proteinExistence type="inferred from homology"/>
<accession>A0A022L1G2</accession>
<dbReference type="SUPFAM" id="SSF50129">
    <property type="entry name" value="GroES-like"/>
    <property type="match status" value="1"/>
</dbReference>
<organism evidence="12 13">
    <name type="scientific">Brachybacterium muris UCD-AY4</name>
    <dbReference type="NCBI Taxonomy" id="1249481"/>
    <lineage>
        <taxon>Bacteria</taxon>
        <taxon>Bacillati</taxon>
        <taxon>Actinomycetota</taxon>
        <taxon>Actinomycetes</taxon>
        <taxon>Micrococcales</taxon>
        <taxon>Dermabacteraceae</taxon>
        <taxon>Brachybacterium</taxon>
    </lineage>
</organism>
<evidence type="ECO:0000256" key="1">
    <source>
        <dbReference type="ARBA" id="ARBA00010371"/>
    </source>
</evidence>
<evidence type="ECO:0000256" key="4">
    <source>
        <dbReference type="ARBA" id="ARBA00022857"/>
    </source>
</evidence>
<dbReference type="EC" id="1.3.1.104" evidence="9"/>
<keyword evidence="3" id="KW-0276">Fatty acid metabolism</keyword>
<evidence type="ECO:0000313" key="13">
    <source>
        <dbReference type="Proteomes" id="UP000019754"/>
    </source>
</evidence>
<dbReference type="PANTHER" id="PTHR43981">
    <property type="entry name" value="ENOYL-[ACYL-CARRIER-PROTEIN] REDUCTASE, MITOCHONDRIAL"/>
    <property type="match status" value="1"/>
</dbReference>
<keyword evidence="7" id="KW-0443">Lipid metabolism</keyword>
<comment type="caution">
    <text evidence="12">The sequence shown here is derived from an EMBL/GenBank/DDBJ whole genome shotgun (WGS) entry which is preliminary data.</text>
</comment>
<evidence type="ECO:0000256" key="2">
    <source>
        <dbReference type="ARBA" id="ARBA00022516"/>
    </source>
</evidence>
<evidence type="ECO:0000256" key="3">
    <source>
        <dbReference type="ARBA" id="ARBA00022832"/>
    </source>
</evidence>
<evidence type="ECO:0000256" key="8">
    <source>
        <dbReference type="ARBA" id="ARBA00023160"/>
    </source>
</evidence>
<dbReference type="GO" id="GO:0141148">
    <property type="term" value="F:enoyl-[acyl-carrier-protein] reductase (NADPH) activity"/>
    <property type="evidence" value="ECO:0007669"/>
    <property type="project" value="UniProtKB-EC"/>
</dbReference>
<reference evidence="12 13" key="1">
    <citation type="journal article" date="2013" name="Genome Announc.">
        <title>Draft genome sequence of an Actinobacterium, Brachybacterium muris strain UCD-AY4.</title>
        <authorList>
            <person name="Lo J.R."/>
            <person name="Lang J.M."/>
            <person name="Darling A.E."/>
            <person name="Eisen J.A."/>
            <person name="Coil D.A."/>
        </authorList>
    </citation>
    <scope>NUCLEOTIDE SEQUENCE [LARGE SCALE GENOMIC DNA]</scope>
    <source>
        <strain evidence="12 13">UCD-AY4</strain>
    </source>
</reference>
<evidence type="ECO:0000256" key="10">
    <source>
        <dbReference type="ARBA" id="ARBA00048843"/>
    </source>
</evidence>
<evidence type="ECO:0000313" key="12">
    <source>
        <dbReference type="EMBL" id="EYT49631.1"/>
    </source>
</evidence>
<keyword evidence="6" id="KW-0560">Oxidoreductase</keyword>
<dbReference type="Gene3D" id="3.90.180.10">
    <property type="entry name" value="Medium-chain alcohol dehydrogenases, catalytic domain"/>
    <property type="match status" value="1"/>
</dbReference>
<dbReference type="HOGENOM" id="CLU_026673_3_1_11"/>
<comment type="similarity">
    <text evidence="1">Belongs to the zinc-containing alcohol dehydrogenase family. Quinone oxidoreductase subfamily.</text>
</comment>
<dbReference type="CDD" id="cd08292">
    <property type="entry name" value="ETR_like_2"/>
    <property type="match status" value="1"/>
</dbReference>
<dbReference type="SUPFAM" id="SSF51735">
    <property type="entry name" value="NAD(P)-binding Rossmann-fold domains"/>
    <property type="match status" value="1"/>
</dbReference>
<dbReference type="RefSeq" id="WP_017824994.1">
    <property type="nucleotide sequence ID" value="NZ_KB403093.1"/>
</dbReference>
<dbReference type="InterPro" id="IPR013154">
    <property type="entry name" value="ADH-like_N"/>
</dbReference>
<keyword evidence="4" id="KW-0521">NADP</keyword>
<keyword evidence="8" id="KW-0275">Fatty acid biosynthesis</keyword>
<dbReference type="Gene3D" id="3.40.50.720">
    <property type="entry name" value="NAD(P)-binding Rossmann-like Domain"/>
    <property type="match status" value="1"/>
</dbReference>
<sequence length="325" mass="33595">MLTITYDRFGDPADVLRTAEADAPVPAAGEALLRMSLSPIHHHDLWTIRGSYGVRPALPSGAGSEAVAVVEALGEGVEGYAVGDRVAATGITGAWAELFTAPASSLVPVPAELPDESAAQLLAMPFSAVSLLEHLDLAPGEVLVQNAATGAVGRLVAQFARLRGIRVISLVRRGSGVEELAAQGIGDVVATDREDWQEQARALIGEARVAAGLDSVGGEAAGQVLSLLGDGGRLVVFGAMGDSTMVLPSGPIIFRDLKVEGFWGSRVSAEMAPEVRRRLIGEIFSGLLSGEVTLPVAATFPLEEVAAAVAATLTDGRQGKVLLRP</sequence>
<dbReference type="InterPro" id="IPR011032">
    <property type="entry name" value="GroES-like_sf"/>
</dbReference>
<dbReference type="EMBL" id="AORC01000008">
    <property type="protein sequence ID" value="EYT49631.1"/>
    <property type="molecule type" value="Genomic_DNA"/>
</dbReference>
<keyword evidence="13" id="KW-1185">Reference proteome</keyword>
<protein>
    <recommendedName>
        <fullName evidence="9">enoyl-[acyl-carrier-protein] reductase</fullName>
        <ecNumber evidence="9">1.3.1.104</ecNumber>
    </recommendedName>
</protein>
<evidence type="ECO:0000256" key="5">
    <source>
        <dbReference type="ARBA" id="ARBA00022946"/>
    </source>
</evidence>
<evidence type="ECO:0000256" key="6">
    <source>
        <dbReference type="ARBA" id="ARBA00023002"/>
    </source>
</evidence>
<evidence type="ECO:0000256" key="9">
    <source>
        <dbReference type="ARBA" id="ARBA00038963"/>
    </source>
</evidence>
<dbReference type="GO" id="GO:0006633">
    <property type="term" value="P:fatty acid biosynthetic process"/>
    <property type="evidence" value="ECO:0007669"/>
    <property type="project" value="UniProtKB-KW"/>
</dbReference>
<dbReference type="InterPro" id="IPR051034">
    <property type="entry name" value="Mito_Enoyl-ACP_Reductase"/>
</dbReference>
<gene>
    <name evidence="12" type="ORF">D641_0107320</name>
</gene>
<dbReference type="InterPro" id="IPR036291">
    <property type="entry name" value="NAD(P)-bd_dom_sf"/>
</dbReference>
<dbReference type="SMART" id="SM00829">
    <property type="entry name" value="PKS_ER"/>
    <property type="match status" value="1"/>
</dbReference>
<evidence type="ECO:0000256" key="7">
    <source>
        <dbReference type="ARBA" id="ARBA00023098"/>
    </source>
</evidence>
<dbReference type="OrthoDB" id="4190732at2"/>
<dbReference type="AlphaFoldDB" id="A0A022L1G2"/>
<dbReference type="Pfam" id="PF00107">
    <property type="entry name" value="ADH_zinc_N"/>
    <property type="match status" value="1"/>
</dbReference>
<feature type="domain" description="Enoyl reductase (ER)" evidence="11">
    <location>
        <begin position="11"/>
        <end position="323"/>
    </location>
</feature>
<keyword evidence="5" id="KW-0809">Transit peptide</keyword>
<dbReference type="PANTHER" id="PTHR43981:SF2">
    <property type="entry name" value="ENOYL-[ACYL-CARRIER-PROTEIN] REDUCTASE, MITOCHONDRIAL"/>
    <property type="match status" value="1"/>
</dbReference>
<evidence type="ECO:0000259" key="11">
    <source>
        <dbReference type="SMART" id="SM00829"/>
    </source>
</evidence>
<name>A0A022L1G2_9MICO</name>